<sequence length="195" mass="21715">MGRPREFDIEKALDTAGELFWRKGYEGTSLSDLTGAIGITPPSFYFAFKSKEALFKQVVDRYQCGQQLNFFSEALNQATPLAVAERVLYGLADSYTSKQHPPGCLVLNCSLPCSDETEGSVRHDLAELRKASRIELRKRFKRFKSSGALPADADPDDLARYVFTIAWGMAVEAQSGASRDDLHRMVKLALKSWPA</sequence>
<keyword evidence="1" id="KW-0678">Repressor</keyword>
<dbReference type="Gene3D" id="1.10.357.10">
    <property type="entry name" value="Tetracycline Repressor, domain 2"/>
    <property type="match status" value="1"/>
</dbReference>
<evidence type="ECO:0000256" key="1">
    <source>
        <dbReference type="ARBA" id="ARBA00022491"/>
    </source>
</evidence>
<dbReference type="PANTHER" id="PTHR47506:SF1">
    <property type="entry name" value="HTH-TYPE TRANSCRIPTIONAL REGULATOR YJDC"/>
    <property type="match status" value="1"/>
</dbReference>
<dbReference type="InterPro" id="IPR011075">
    <property type="entry name" value="TetR_C"/>
</dbReference>
<evidence type="ECO:0000256" key="5">
    <source>
        <dbReference type="PROSITE-ProRule" id="PRU00335"/>
    </source>
</evidence>
<evidence type="ECO:0000259" key="6">
    <source>
        <dbReference type="PROSITE" id="PS50977"/>
    </source>
</evidence>
<keyword evidence="3 5" id="KW-0238">DNA-binding</keyword>
<dbReference type="PRINTS" id="PR00455">
    <property type="entry name" value="HTHTETR"/>
</dbReference>
<dbReference type="PROSITE" id="PS50977">
    <property type="entry name" value="HTH_TETR_2"/>
    <property type="match status" value="1"/>
</dbReference>
<dbReference type="GeneID" id="97045793"/>
<proteinExistence type="predicted"/>
<dbReference type="SUPFAM" id="SSF48498">
    <property type="entry name" value="Tetracyclin repressor-like, C-terminal domain"/>
    <property type="match status" value="1"/>
</dbReference>
<protein>
    <submittedName>
        <fullName evidence="7">HTH-type transcriptional repressor ComR</fullName>
    </submittedName>
</protein>
<name>A0A6J5CUA6_9BURK</name>
<evidence type="ECO:0000256" key="2">
    <source>
        <dbReference type="ARBA" id="ARBA00023015"/>
    </source>
</evidence>
<evidence type="ECO:0000256" key="3">
    <source>
        <dbReference type="ARBA" id="ARBA00023125"/>
    </source>
</evidence>
<evidence type="ECO:0000313" key="8">
    <source>
        <dbReference type="Proteomes" id="UP000494255"/>
    </source>
</evidence>
<dbReference type="PANTHER" id="PTHR47506">
    <property type="entry name" value="TRANSCRIPTIONAL REGULATORY PROTEIN"/>
    <property type="match status" value="1"/>
</dbReference>
<dbReference type="Pfam" id="PF16925">
    <property type="entry name" value="TetR_C_13"/>
    <property type="match status" value="1"/>
</dbReference>
<dbReference type="InterPro" id="IPR023772">
    <property type="entry name" value="DNA-bd_HTH_TetR-type_CS"/>
</dbReference>
<dbReference type="SUPFAM" id="SSF46689">
    <property type="entry name" value="Homeodomain-like"/>
    <property type="match status" value="1"/>
</dbReference>
<keyword evidence="8" id="KW-1185">Reference proteome</keyword>
<keyword evidence="4" id="KW-0804">Transcription</keyword>
<organism evidence="7 8">
    <name type="scientific">Paraburkholderia sediminicola</name>
    <dbReference type="NCBI Taxonomy" id="458836"/>
    <lineage>
        <taxon>Bacteria</taxon>
        <taxon>Pseudomonadati</taxon>
        <taxon>Pseudomonadota</taxon>
        <taxon>Betaproteobacteria</taxon>
        <taxon>Burkholderiales</taxon>
        <taxon>Burkholderiaceae</taxon>
        <taxon>Paraburkholderia</taxon>
    </lineage>
</organism>
<dbReference type="Proteomes" id="UP000494255">
    <property type="component" value="Unassembled WGS sequence"/>
</dbReference>
<dbReference type="PROSITE" id="PS01081">
    <property type="entry name" value="HTH_TETR_1"/>
    <property type="match status" value="1"/>
</dbReference>
<dbReference type="GO" id="GO:0003677">
    <property type="term" value="F:DNA binding"/>
    <property type="evidence" value="ECO:0007669"/>
    <property type="project" value="UniProtKB-UniRule"/>
</dbReference>
<evidence type="ECO:0000256" key="4">
    <source>
        <dbReference type="ARBA" id="ARBA00023163"/>
    </source>
</evidence>
<dbReference type="AlphaFoldDB" id="A0A6J5CUA6"/>
<dbReference type="Gene3D" id="1.10.10.60">
    <property type="entry name" value="Homeodomain-like"/>
    <property type="match status" value="1"/>
</dbReference>
<feature type="domain" description="HTH tetR-type" evidence="6">
    <location>
        <begin position="6"/>
        <end position="66"/>
    </location>
</feature>
<dbReference type="EMBL" id="CADIKC010000018">
    <property type="protein sequence ID" value="CAB3744354.1"/>
    <property type="molecule type" value="Genomic_DNA"/>
</dbReference>
<evidence type="ECO:0000313" key="7">
    <source>
        <dbReference type="EMBL" id="CAB3744354.1"/>
    </source>
</evidence>
<keyword evidence="2" id="KW-0805">Transcription regulation</keyword>
<dbReference type="InterPro" id="IPR009057">
    <property type="entry name" value="Homeodomain-like_sf"/>
</dbReference>
<reference evidence="7 8" key="1">
    <citation type="submission" date="2020-04" db="EMBL/GenBank/DDBJ databases">
        <authorList>
            <person name="De Canck E."/>
        </authorList>
    </citation>
    <scope>NUCLEOTIDE SEQUENCE [LARGE SCALE GENOMIC DNA]</scope>
    <source>
        <strain evidence="7 8">LMG 24238</strain>
    </source>
</reference>
<dbReference type="RefSeq" id="WP_175054638.1">
    <property type="nucleotide sequence ID" value="NZ_CADIKC010000018.1"/>
</dbReference>
<accession>A0A6J5CUA6</accession>
<feature type="DNA-binding region" description="H-T-H motif" evidence="5">
    <location>
        <begin position="29"/>
        <end position="48"/>
    </location>
</feature>
<dbReference type="Pfam" id="PF00440">
    <property type="entry name" value="TetR_N"/>
    <property type="match status" value="1"/>
</dbReference>
<gene>
    <name evidence="7" type="primary">comR_4</name>
    <name evidence="7" type="ORF">LMG24238_07245</name>
</gene>
<dbReference type="InterPro" id="IPR036271">
    <property type="entry name" value="Tet_transcr_reg_TetR-rel_C_sf"/>
</dbReference>
<dbReference type="InterPro" id="IPR001647">
    <property type="entry name" value="HTH_TetR"/>
</dbReference>